<sequence>MDRVSVAVGFATLAIIYKIYRRYTGISLTDVAGPESPSFIMGNTKELYQGQAAEADFKWQAQYGDVIRFKGLFSEDQLIICDPAALNYIFVKAGYRFPKSHDRRAISNMLNGKGLTWADGEDHKRHRKVLSPGFGAPESKALLPLFQGCAESMSQKWMDLITNSKGESAVLNIAAWLSRAALDAIGEGAFDIRFGSLDSNGSPLARAYSNMLTDVFGSPSNGQIVFQEVSRHIPFRILEYLAETSKSPRMQRVREVAVLATSLARDMVKDKVELLLQGKSNRDVFSLLVKANIDTDAKAKLTEEELYAQMRVILFAGHETTSKTISWALLELARHPEMQSRLRAEIRETEAVIYARGDTEFTVTDLDNMPYATAFIKEVLRFYPVVYQAYRCATQDEVLPLSQPITTRSGKVIRELPIPKGTQIVASIAAYNRIKDLWGEDAHVFNPERWLNDGTATEKKATSVGVYANLLTFLGGVKSCIGWRFAMIELQTFITEAVGKFEFALTDKCERIRREPSVLMTPMVEGEFEKGVQVPLRVSVASRTETVCD</sequence>
<feature type="binding site" description="axial binding residue" evidence="13">
    <location>
        <position position="480"/>
    </location>
    <ligand>
        <name>heme</name>
        <dbReference type="ChEBI" id="CHEBI:30413"/>
    </ligand>
    <ligandPart>
        <name>Fe</name>
        <dbReference type="ChEBI" id="CHEBI:18248"/>
    </ligandPart>
</feature>
<dbReference type="CDD" id="cd11069">
    <property type="entry name" value="CYP_FUM15-like"/>
    <property type="match status" value="1"/>
</dbReference>
<evidence type="ECO:0000256" key="2">
    <source>
        <dbReference type="ARBA" id="ARBA00004370"/>
    </source>
</evidence>
<evidence type="ECO:0000256" key="7">
    <source>
        <dbReference type="ARBA" id="ARBA00022723"/>
    </source>
</evidence>
<dbReference type="AlphaFoldDB" id="A0A1J8QWG8"/>
<dbReference type="EMBL" id="LVVM01001809">
    <property type="protein sequence ID" value="OJA17800.1"/>
    <property type="molecule type" value="Genomic_DNA"/>
</dbReference>
<evidence type="ECO:0000256" key="1">
    <source>
        <dbReference type="ARBA" id="ARBA00001971"/>
    </source>
</evidence>
<evidence type="ECO:0000256" key="4">
    <source>
        <dbReference type="ARBA" id="ARBA00010617"/>
    </source>
</evidence>
<comment type="similarity">
    <text evidence="4">Belongs to the cytochrome P450 family.</text>
</comment>
<dbReference type="Proteomes" id="UP000183567">
    <property type="component" value="Unassembled WGS sequence"/>
</dbReference>
<dbReference type="Gene3D" id="1.10.630.10">
    <property type="entry name" value="Cytochrome P450"/>
    <property type="match status" value="1"/>
</dbReference>
<comment type="caution">
    <text evidence="14">The sequence shown here is derived from an EMBL/GenBank/DDBJ whole genome shotgun (WGS) entry which is preliminary data.</text>
</comment>
<accession>A0A1J8QWG8</accession>
<dbReference type="PRINTS" id="PR00463">
    <property type="entry name" value="EP450I"/>
</dbReference>
<evidence type="ECO:0008006" key="16">
    <source>
        <dbReference type="Google" id="ProtNLM"/>
    </source>
</evidence>
<keyword evidence="15" id="KW-1185">Reference proteome</keyword>
<reference evidence="14 15" key="1">
    <citation type="submission" date="2016-03" db="EMBL/GenBank/DDBJ databases">
        <title>Comparative genomics of the ectomycorrhizal sister species Rhizopogon vinicolor and Rhizopogon vesiculosus (Basidiomycota: Boletales) reveals a divergence of the mating type B locus.</title>
        <authorList>
            <person name="Mujic A.B."/>
            <person name="Kuo A."/>
            <person name="Tritt A."/>
            <person name="Lipzen A."/>
            <person name="Chen C."/>
            <person name="Johnson J."/>
            <person name="Sharma A."/>
            <person name="Barry K."/>
            <person name="Grigoriev I.V."/>
            <person name="Spatafora J.W."/>
        </authorList>
    </citation>
    <scope>NUCLEOTIDE SEQUENCE [LARGE SCALE GENOMIC DNA]</scope>
    <source>
        <strain evidence="14 15">AM-OR11-056</strain>
    </source>
</reference>
<dbReference type="SUPFAM" id="SSF48264">
    <property type="entry name" value="Cytochrome P450"/>
    <property type="match status" value="1"/>
</dbReference>
<dbReference type="InterPro" id="IPR001128">
    <property type="entry name" value="Cyt_P450"/>
</dbReference>
<comment type="cofactor">
    <cofactor evidence="1 13">
        <name>heme</name>
        <dbReference type="ChEBI" id="CHEBI:30413"/>
    </cofactor>
</comment>
<comment type="pathway">
    <text evidence="3">Secondary metabolite biosynthesis; terpenoid biosynthesis.</text>
</comment>
<dbReference type="GO" id="GO:0005506">
    <property type="term" value="F:iron ion binding"/>
    <property type="evidence" value="ECO:0007669"/>
    <property type="project" value="InterPro"/>
</dbReference>
<dbReference type="STRING" id="180088.A0A1J8QWG8"/>
<evidence type="ECO:0000313" key="14">
    <source>
        <dbReference type="EMBL" id="OJA17800.1"/>
    </source>
</evidence>
<dbReference type="OrthoDB" id="1470350at2759"/>
<evidence type="ECO:0000256" key="11">
    <source>
        <dbReference type="ARBA" id="ARBA00023033"/>
    </source>
</evidence>
<evidence type="ECO:0000256" key="8">
    <source>
        <dbReference type="ARBA" id="ARBA00022989"/>
    </source>
</evidence>
<evidence type="ECO:0000256" key="6">
    <source>
        <dbReference type="ARBA" id="ARBA00022692"/>
    </source>
</evidence>
<keyword evidence="5 13" id="KW-0349">Heme</keyword>
<dbReference type="GO" id="GO:0016020">
    <property type="term" value="C:membrane"/>
    <property type="evidence" value="ECO:0007669"/>
    <property type="project" value="UniProtKB-SubCell"/>
</dbReference>
<dbReference type="GO" id="GO:0016705">
    <property type="term" value="F:oxidoreductase activity, acting on paired donors, with incorporation or reduction of molecular oxygen"/>
    <property type="evidence" value="ECO:0007669"/>
    <property type="project" value="InterPro"/>
</dbReference>
<organism evidence="14 15">
    <name type="scientific">Rhizopogon vesiculosus</name>
    <dbReference type="NCBI Taxonomy" id="180088"/>
    <lineage>
        <taxon>Eukaryota</taxon>
        <taxon>Fungi</taxon>
        <taxon>Dikarya</taxon>
        <taxon>Basidiomycota</taxon>
        <taxon>Agaricomycotina</taxon>
        <taxon>Agaricomycetes</taxon>
        <taxon>Agaricomycetidae</taxon>
        <taxon>Boletales</taxon>
        <taxon>Suillineae</taxon>
        <taxon>Rhizopogonaceae</taxon>
        <taxon>Rhizopogon</taxon>
    </lineage>
</organism>
<comment type="subcellular location">
    <subcellularLocation>
        <location evidence="2">Membrane</location>
    </subcellularLocation>
</comment>
<evidence type="ECO:0000256" key="5">
    <source>
        <dbReference type="ARBA" id="ARBA00022617"/>
    </source>
</evidence>
<proteinExistence type="inferred from homology"/>
<dbReference type="PANTHER" id="PTHR24305:SF166">
    <property type="entry name" value="CYTOCHROME P450 12A4, MITOCHONDRIAL-RELATED"/>
    <property type="match status" value="1"/>
</dbReference>
<dbReference type="PANTHER" id="PTHR24305">
    <property type="entry name" value="CYTOCHROME P450"/>
    <property type="match status" value="1"/>
</dbReference>
<keyword evidence="7 13" id="KW-0479">Metal-binding</keyword>
<keyword evidence="6" id="KW-0812">Transmembrane</keyword>
<evidence type="ECO:0000256" key="3">
    <source>
        <dbReference type="ARBA" id="ARBA00004721"/>
    </source>
</evidence>
<dbReference type="GO" id="GO:0020037">
    <property type="term" value="F:heme binding"/>
    <property type="evidence" value="ECO:0007669"/>
    <property type="project" value="InterPro"/>
</dbReference>
<evidence type="ECO:0000256" key="10">
    <source>
        <dbReference type="ARBA" id="ARBA00023004"/>
    </source>
</evidence>
<evidence type="ECO:0000256" key="9">
    <source>
        <dbReference type="ARBA" id="ARBA00023002"/>
    </source>
</evidence>
<name>A0A1J8QWG8_9AGAM</name>
<protein>
    <recommendedName>
        <fullName evidence="16">Cytochrome P450</fullName>
    </recommendedName>
</protein>
<dbReference type="GO" id="GO:0004497">
    <property type="term" value="F:monooxygenase activity"/>
    <property type="evidence" value="ECO:0007669"/>
    <property type="project" value="UniProtKB-KW"/>
</dbReference>
<keyword evidence="12" id="KW-0472">Membrane</keyword>
<keyword evidence="9" id="KW-0560">Oxidoreductase</keyword>
<dbReference type="InterPro" id="IPR050121">
    <property type="entry name" value="Cytochrome_P450_monoxygenase"/>
</dbReference>
<dbReference type="InterPro" id="IPR002401">
    <property type="entry name" value="Cyt_P450_E_grp-I"/>
</dbReference>
<dbReference type="PRINTS" id="PR00385">
    <property type="entry name" value="P450"/>
</dbReference>
<evidence type="ECO:0000256" key="13">
    <source>
        <dbReference type="PIRSR" id="PIRSR602401-1"/>
    </source>
</evidence>
<keyword evidence="8" id="KW-1133">Transmembrane helix</keyword>
<keyword evidence="10 13" id="KW-0408">Iron</keyword>
<gene>
    <name evidence="14" type="ORF">AZE42_09588</name>
</gene>
<dbReference type="Pfam" id="PF00067">
    <property type="entry name" value="p450"/>
    <property type="match status" value="1"/>
</dbReference>
<keyword evidence="11" id="KW-0503">Monooxygenase</keyword>
<evidence type="ECO:0000256" key="12">
    <source>
        <dbReference type="ARBA" id="ARBA00023136"/>
    </source>
</evidence>
<dbReference type="InterPro" id="IPR036396">
    <property type="entry name" value="Cyt_P450_sf"/>
</dbReference>
<evidence type="ECO:0000313" key="15">
    <source>
        <dbReference type="Proteomes" id="UP000183567"/>
    </source>
</evidence>